<evidence type="ECO:0000256" key="4">
    <source>
        <dbReference type="ARBA" id="ARBA00022606"/>
    </source>
</evidence>
<dbReference type="PRINTS" id="PR00251">
    <property type="entry name" value="BACTRLOPSIN"/>
</dbReference>
<feature type="transmembrane region" description="Helical" evidence="11">
    <location>
        <begin position="173"/>
        <end position="191"/>
    </location>
</feature>
<keyword evidence="7 11" id="KW-1133">Transmembrane helix</keyword>
<dbReference type="PANTHER" id="PTHR28286:SF2">
    <property type="entry name" value="BACTERIORHODOPSIN _OPSIN, NOPA (EUROFUNG)"/>
    <property type="match status" value="1"/>
</dbReference>
<keyword evidence="3" id="KW-0600">Photoreceptor protein</keyword>
<gene>
    <name evidence="12" type="ORF">Agub_g5727</name>
</gene>
<keyword evidence="8" id="KW-0157">Chromophore</keyword>
<evidence type="ECO:0008006" key="14">
    <source>
        <dbReference type="Google" id="ProtNLM"/>
    </source>
</evidence>
<dbReference type="GO" id="GO:0007602">
    <property type="term" value="P:phototransduction"/>
    <property type="evidence" value="ECO:0007669"/>
    <property type="project" value="UniProtKB-KW"/>
</dbReference>
<keyword evidence="6" id="KW-0681">Retinal protein</keyword>
<sequence length="736" mass="77342">MDHPVARSLASGFTPTYYNLGNGSVIVPENECFCMEWTKSKGSDIEMKVANGLQWAAFALSVVILIFYAYETWKTTCGWEEVYVCCLELTKVIIEFFHEFDTPCLLHLSSGNRVLWLRYSEWLMTCPVILIHLSNLTGLKNDYNKRTMRLLVSDIGTIVWGATAAMSTGYVRAIFFVLGCMYGANTFFHAAKVYIESYHTVPKGRCRLVVRAMAWLFFASWGMFPVLFLLGPEGFGHISLYGSTIGHTVIDLMSKNGWGMLGHYLRVKIHEHILLYGDIRKTTKIKVAGEELEVETMVAEEDEDTVKKGTGQYASRESFIVMRDKLKEKGYEVRASLDASGVDNHNPPAGKAALEMGKMQGGGGLDANMMGGMGGVAGGMPSIAPGRVILAVPDISMVDFFREQFAQLPVPYEVVPALGVDNTLQLVQQAAALGGCDFVLMHPEFLRDRSPAGLAGRLRTMGQRTAAFGWAQLGPVRDLIESSGLDGWLEGPSFGAGVSLQSLAVLIARMQQKKMAAMMGGGMMGGGMGMGGMGMGGGVMGGAMGMMNPAMGMAGGMGMGMGGMGSMGSMGMQMGAAANAAMLQQQQQQLMMGMGNNGNANAMGGSGLASPQQSGLFASSMGQNAGAGGAAANGGMLQHQMSGLMNSGMQSPGSTRIGTNPLFNAAPSPLSSQPGEAMGGGAAAAAAGGAAASGPLASPAAGAAGGGAAGGASEAEMLMQLMNEINRLKSELGEQH</sequence>
<evidence type="ECO:0000256" key="2">
    <source>
        <dbReference type="ARBA" id="ARBA00008130"/>
    </source>
</evidence>
<dbReference type="SMART" id="SM01021">
    <property type="entry name" value="Bac_rhodopsin"/>
    <property type="match status" value="1"/>
</dbReference>
<dbReference type="PANTHER" id="PTHR28286">
    <property type="match status" value="1"/>
</dbReference>
<dbReference type="SUPFAM" id="SSF81321">
    <property type="entry name" value="Family A G protein-coupled receptor-like"/>
    <property type="match status" value="1"/>
</dbReference>
<evidence type="ECO:0000256" key="11">
    <source>
        <dbReference type="SAM" id="Phobius"/>
    </source>
</evidence>
<comment type="subcellular location">
    <subcellularLocation>
        <location evidence="1">Membrane</location>
        <topology evidence="1">Multi-pass membrane protein</topology>
    </subcellularLocation>
</comment>
<dbReference type="Gene3D" id="1.20.1070.10">
    <property type="entry name" value="Rhodopsin 7-helix transmembrane proteins"/>
    <property type="match status" value="1"/>
</dbReference>
<dbReference type="CDD" id="cd15241">
    <property type="entry name" value="7tm_ChRs"/>
    <property type="match status" value="1"/>
</dbReference>
<proteinExistence type="inferred from homology"/>
<evidence type="ECO:0000256" key="7">
    <source>
        <dbReference type="ARBA" id="ARBA00022989"/>
    </source>
</evidence>
<dbReference type="Gene3D" id="6.10.250.2400">
    <property type="match status" value="1"/>
</dbReference>
<comment type="caution">
    <text evidence="12">The sequence shown here is derived from an EMBL/GenBank/DDBJ whole genome shotgun (WGS) entry which is preliminary data.</text>
</comment>
<evidence type="ECO:0000256" key="10">
    <source>
        <dbReference type="ARBA" id="ARBA00023170"/>
    </source>
</evidence>
<feature type="transmembrane region" description="Helical" evidence="11">
    <location>
        <begin position="564"/>
        <end position="583"/>
    </location>
</feature>
<dbReference type="GO" id="GO:0005886">
    <property type="term" value="C:plasma membrane"/>
    <property type="evidence" value="ECO:0007669"/>
    <property type="project" value="TreeGrafter"/>
</dbReference>
<reference evidence="12 13" key="1">
    <citation type="journal article" date="2021" name="Sci. Rep.">
        <title>Genome sequencing of the multicellular alga Astrephomene provides insights into convergent evolution of germ-soma differentiation.</title>
        <authorList>
            <person name="Yamashita S."/>
            <person name="Yamamoto K."/>
            <person name="Matsuzaki R."/>
            <person name="Suzuki S."/>
            <person name="Yamaguchi H."/>
            <person name="Hirooka S."/>
            <person name="Minakuchi Y."/>
            <person name="Miyagishima S."/>
            <person name="Kawachi M."/>
            <person name="Toyoda A."/>
            <person name="Nozaki H."/>
        </authorList>
    </citation>
    <scope>NUCLEOTIDE SEQUENCE [LARGE SCALE GENOMIC DNA]</scope>
    <source>
        <strain evidence="12 13">NIES-4017</strain>
    </source>
</reference>
<dbReference type="InterPro" id="IPR001425">
    <property type="entry name" value="Arc/bac/fun_rhodopsins"/>
</dbReference>
<dbReference type="EMBL" id="BMAR01000008">
    <property type="protein sequence ID" value="GFR44466.1"/>
    <property type="molecule type" value="Genomic_DNA"/>
</dbReference>
<evidence type="ECO:0000313" key="13">
    <source>
        <dbReference type="Proteomes" id="UP001054857"/>
    </source>
</evidence>
<keyword evidence="4" id="KW-0716">Sensory transduction</keyword>
<dbReference type="GO" id="GO:0009881">
    <property type="term" value="F:photoreceptor activity"/>
    <property type="evidence" value="ECO:0007669"/>
    <property type="project" value="UniProtKB-KW"/>
</dbReference>
<comment type="similarity">
    <text evidence="2">Belongs to the archaeal/bacterial/fungal opsin family.</text>
</comment>
<keyword evidence="13" id="KW-1185">Reference proteome</keyword>
<evidence type="ECO:0000256" key="5">
    <source>
        <dbReference type="ARBA" id="ARBA00022692"/>
    </source>
</evidence>
<evidence type="ECO:0000256" key="1">
    <source>
        <dbReference type="ARBA" id="ARBA00004141"/>
    </source>
</evidence>
<accession>A0AAD3HL03</accession>
<dbReference type="Proteomes" id="UP001054857">
    <property type="component" value="Unassembled WGS sequence"/>
</dbReference>
<feature type="transmembrane region" description="Helical" evidence="11">
    <location>
        <begin position="520"/>
        <end position="544"/>
    </location>
</feature>
<dbReference type="AlphaFoldDB" id="A0AAD3HL03"/>
<dbReference type="Pfam" id="PF01036">
    <property type="entry name" value="Bac_rhodopsin"/>
    <property type="match status" value="1"/>
</dbReference>
<feature type="transmembrane region" description="Helical" evidence="11">
    <location>
        <begin position="212"/>
        <end position="231"/>
    </location>
</feature>
<name>A0AAD3HL03_9CHLO</name>
<protein>
    <recommendedName>
        <fullName evidence="14">Channelopsin 1</fullName>
    </recommendedName>
</protein>
<dbReference type="Gene3D" id="6.20.370.80">
    <property type="match status" value="1"/>
</dbReference>
<keyword evidence="5 11" id="KW-0812">Transmembrane</keyword>
<evidence type="ECO:0000256" key="3">
    <source>
        <dbReference type="ARBA" id="ARBA00022543"/>
    </source>
</evidence>
<feature type="transmembrane region" description="Helical" evidence="11">
    <location>
        <begin position="49"/>
        <end position="70"/>
    </location>
</feature>
<evidence type="ECO:0000256" key="9">
    <source>
        <dbReference type="ARBA" id="ARBA00023136"/>
    </source>
</evidence>
<evidence type="ECO:0000256" key="6">
    <source>
        <dbReference type="ARBA" id="ARBA00022925"/>
    </source>
</evidence>
<keyword evidence="10" id="KW-0675">Receptor</keyword>
<keyword evidence="9 11" id="KW-0472">Membrane</keyword>
<evidence type="ECO:0000256" key="8">
    <source>
        <dbReference type="ARBA" id="ARBA00022991"/>
    </source>
</evidence>
<organism evidence="12 13">
    <name type="scientific">Astrephomene gubernaculifera</name>
    <dbReference type="NCBI Taxonomy" id="47775"/>
    <lineage>
        <taxon>Eukaryota</taxon>
        <taxon>Viridiplantae</taxon>
        <taxon>Chlorophyta</taxon>
        <taxon>core chlorophytes</taxon>
        <taxon>Chlorophyceae</taxon>
        <taxon>CS clade</taxon>
        <taxon>Chlamydomonadales</taxon>
        <taxon>Astrephomenaceae</taxon>
        <taxon>Astrephomene</taxon>
    </lineage>
</organism>
<feature type="transmembrane region" description="Helical" evidence="11">
    <location>
        <begin position="150"/>
        <end position="167"/>
    </location>
</feature>
<evidence type="ECO:0000313" key="12">
    <source>
        <dbReference type="EMBL" id="GFR44466.1"/>
    </source>
</evidence>
<dbReference type="FunFam" id="1.20.1070.10:FF:001312">
    <property type="entry name" value="Archaeal-type opsin 2"/>
    <property type="match status" value="1"/>
</dbReference>